<dbReference type="AlphaFoldDB" id="A0A839DZZ5"/>
<accession>A0A839DZZ5</accession>
<organism evidence="1 2">
    <name type="scientific">Halosaccharopolyspora lacisalsi</name>
    <dbReference type="NCBI Taxonomy" id="1000566"/>
    <lineage>
        <taxon>Bacteria</taxon>
        <taxon>Bacillati</taxon>
        <taxon>Actinomycetota</taxon>
        <taxon>Actinomycetes</taxon>
        <taxon>Pseudonocardiales</taxon>
        <taxon>Pseudonocardiaceae</taxon>
        <taxon>Halosaccharopolyspora</taxon>
    </lineage>
</organism>
<proteinExistence type="predicted"/>
<evidence type="ECO:0000313" key="2">
    <source>
        <dbReference type="Proteomes" id="UP000569329"/>
    </source>
</evidence>
<sequence length="45" mass="4548">MQGCVDPVAEGTGLVIGQGADALFTADRLVLAHVDPRPAGEDVGE</sequence>
<dbReference type="EMBL" id="JACGWZ010000002">
    <property type="protein sequence ID" value="MBA8824781.1"/>
    <property type="molecule type" value="Genomic_DNA"/>
</dbReference>
<dbReference type="Proteomes" id="UP000569329">
    <property type="component" value="Unassembled WGS sequence"/>
</dbReference>
<evidence type="ECO:0000313" key="1">
    <source>
        <dbReference type="EMBL" id="MBA8824781.1"/>
    </source>
</evidence>
<name>A0A839DZZ5_9PSEU</name>
<reference evidence="1 2" key="1">
    <citation type="submission" date="2020-07" db="EMBL/GenBank/DDBJ databases">
        <title>Sequencing the genomes of 1000 actinobacteria strains.</title>
        <authorList>
            <person name="Klenk H.-P."/>
        </authorList>
    </citation>
    <scope>NUCLEOTIDE SEQUENCE [LARGE SCALE GENOMIC DNA]</scope>
    <source>
        <strain evidence="1 2">DSM 45975</strain>
    </source>
</reference>
<comment type="caution">
    <text evidence="1">The sequence shown here is derived from an EMBL/GenBank/DDBJ whole genome shotgun (WGS) entry which is preliminary data.</text>
</comment>
<gene>
    <name evidence="1" type="ORF">FHX42_002128</name>
</gene>
<protein>
    <submittedName>
        <fullName evidence="1">Uncharacterized protein</fullName>
    </submittedName>
</protein>
<keyword evidence="2" id="KW-1185">Reference proteome</keyword>